<protein>
    <submittedName>
        <fullName evidence="3">GLPGLI family protein</fullName>
    </submittedName>
</protein>
<dbReference type="InterPro" id="IPR005901">
    <property type="entry name" value="GLPGLI"/>
</dbReference>
<dbReference type="AlphaFoldDB" id="A0A6L3ZI07"/>
<comment type="caution">
    <text evidence="3">The sequence shown here is derived from an EMBL/GenBank/DDBJ whole genome shotgun (WGS) entry which is preliminary data.</text>
</comment>
<dbReference type="EMBL" id="WBVQ01000001">
    <property type="protein sequence ID" value="KAB2817467.1"/>
    <property type="molecule type" value="Genomic_DNA"/>
</dbReference>
<gene>
    <name evidence="3" type="ORF">F8C82_03460</name>
</gene>
<reference evidence="3 4" key="1">
    <citation type="submission" date="2019-10" db="EMBL/GenBank/DDBJ databases">
        <title>Genome sequence of Phaeocystidibacter marisrubri JCM30614 (type strain).</title>
        <authorList>
            <person name="Bowman J.P."/>
        </authorList>
    </citation>
    <scope>NUCLEOTIDE SEQUENCE [LARGE SCALE GENOMIC DNA]</scope>
    <source>
        <strain evidence="3 4">JCM 30614</strain>
    </source>
</reference>
<evidence type="ECO:0000313" key="3">
    <source>
        <dbReference type="EMBL" id="KAB2817467.1"/>
    </source>
</evidence>
<evidence type="ECO:0000313" key="4">
    <source>
        <dbReference type="Proteomes" id="UP000484164"/>
    </source>
</evidence>
<accession>A0A6L3ZI07</accession>
<proteinExistence type="predicted"/>
<organism evidence="3 4">
    <name type="scientific">Phaeocystidibacter marisrubri</name>
    <dbReference type="NCBI Taxonomy" id="1577780"/>
    <lineage>
        <taxon>Bacteria</taxon>
        <taxon>Pseudomonadati</taxon>
        <taxon>Bacteroidota</taxon>
        <taxon>Flavobacteriia</taxon>
        <taxon>Flavobacteriales</taxon>
        <taxon>Phaeocystidibacteraceae</taxon>
        <taxon>Phaeocystidibacter</taxon>
    </lineage>
</organism>
<name>A0A6L3ZI07_9FLAO</name>
<keyword evidence="4" id="KW-1185">Reference proteome</keyword>
<evidence type="ECO:0000256" key="2">
    <source>
        <dbReference type="SAM" id="SignalP"/>
    </source>
</evidence>
<dbReference type="OrthoDB" id="1068986at2"/>
<dbReference type="Pfam" id="PF09697">
    <property type="entry name" value="Porph_ging"/>
    <property type="match status" value="1"/>
</dbReference>
<evidence type="ECO:0000256" key="1">
    <source>
        <dbReference type="SAM" id="MobiDB-lite"/>
    </source>
</evidence>
<feature type="compositionally biased region" description="Acidic residues" evidence="1">
    <location>
        <begin position="203"/>
        <end position="215"/>
    </location>
</feature>
<feature type="region of interest" description="Disordered" evidence="1">
    <location>
        <begin position="200"/>
        <end position="220"/>
    </location>
</feature>
<dbReference type="RefSeq" id="WP_151692038.1">
    <property type="nucleotide sequence ID" value="NZ_BMGX01000002.1"/>
</dbReference>
<sequence length="239" mass="27986">MKRLALVLAILAGTVFSFGQDSTTTGYIRYKSIRDISDNEWMRRRPDMPTEVTQQWELYFTPESSDCTFKPEEEEDEFNTGGMRMRMMRWEPKDVYHIDFATQFFQHYTEFMTKPFLITDTLNMDGWKLTGKQGIVLGYPCIEARTTKYDTVNILAWFTPRIRLKTGPQEYVGFPGAVLYVDYDDGRYVITAEAIAMGKTRPEDEDAPEIPDNGEEVTREEYEQIVIEKTAEMRRMYGR</sequence>
<keyword evidence="2" id="KW-0732">Signal</keyword>
<feature type="chain" id="PRO_5026739739" evidence="2">
    <location>
        <begin position="20"/>
        <end position="239"/>
    </location>
</feature>
<dbReference type="NCBIfam" id="TIGR01200">
    <property type="entry name" value="GLPGLI"/>
    <property type="match status" value="1"/>
</dbReference>
<dbReference type="Proteomes" id="UP000484164">
    <property type="component" value="Unassembled WGS sequence"/>
</dbReference>
<feature type="signal peptide" evidence="2">
    <location>
        <begin position="1"/>
        <end position="19"/>
    </location>
</feature>